<keyword evidence="2" id="KW-0472">Membrane</keyword>
<dbReference type="AlphaFoldDB" id="A0A0D2KGY2"/>
<feature type="region of interest" description="Disordered" evidence="1">
    <location>
        <begin position="44"/>
        <end position="87"/>
    </location>
</feature>
<evidence type="ECO:0000256" key="1">
    <source>
        <dbReference type="SAM" id="MobiDB-lite"/>
    </source>
</evidence>
<keyword evidence="4" id="KW-1185">Reference proteome</keyword>
<organism evidence="3 4">
    <name type="scientific">Hypholoma sublateritium (strain FD-334 SS-4)</name>
    <dbReference type="NCBI Taxonomy" id="945553"/>
    <lineage>
        <taxon>Eukaryota</taxon>
        <taxon>Fungi</taxon>
        <taxon>Dikarya</taxon>
        <taxon>Basidiomycota</taxon>
        <taxon>Agaricomycotina</taxon>
        <taxon>Agaricomycetes</taxon>
        <taxon>Agaricomycetidae</taxon>
        <taxon>Agaricales</taxon>
        <taxon>Agaricineae</taxon>
        <taxon>Strophariaceae</taxon>
        <taxon>Hypholoma</taxon>
    </lineage>
</organism>
<dbReference type="EMBL" id="KN817712">
    <property type="protein sequence ID" value="KJA13817.1"/>
    <property type="molecule type" value="Genomic_DNA"/>
</dbReference>
<keyword evidence="2" id="KW-0812">Transmembrane</keyword>
<evidence type="ECO:0000313" key="3">
    <source>
        <dbReference type="EMBL" id="KJA13817.1"/>
    </source>
</evidence>
<accession>A0A0D2KGY2</accession>
<feature type="transmembrane region" description="Helical" evidence="2">
    <location>
        <begin position="206"/>
        <end position="233"/>
    </location>
</feature>
<feature type="transmembrane region" description="Helical" evidence="2">
    <location>
        <begin position="175"/>
        <end position="194"/>
    </location>
</feature>
<reference evidence="4" key="1">
    <citation type="submission" date="2014-04" db="EMBL/GenBank/DDBJ databases">
        <title>Evolutionary Origins and Diversification of the Mycorrhizal Mutualists.</title>
        <authorList>
            <consortium name="DOE Joint Genome Institute"/>
            <consortium name="Mycorrhizal Genomics Consortium"/>
            <person name="Kohler A."/>
            <person name="Kuo A."/>
            <person name="Nagy L.G."/>
            <person name="Floudas D."/>
            <person name="Copeland A."/>
            <person name="Barry K.W."/>
            <person name="Cichocki N."/>
            <person name="Veneault-Fourrey C."/>
            <person name="LaButti K."/>
            <person name="Lindquist E.A."/>
            <person name="Lipzen A."/>
            <person name="Lundell T."/>
            <person name="Morin E."/>
            <person name="Murat C."/>
            <person name="Riley R."/>
            <person name="Ohm R."/>
            <person name="Sun H."/>
            <person name="Tunlid A."/>
            <person name="Henrissat B."/>
            <person name="Grigoriev I.V."/>
            <person name="Hibbett D.S."/>
            <person name="Martin F."/>
        </authorList>
    </citation>
    <scope>NUCLEOTIDE SEQUENCE [LARGE SCALE GENOMIC DNA]</scope>
    <source>
        <strain evidence="4">FD-334 SS-4</strain>
    </source>
</reference>
<sequence>MHGRLVRSPRHTPGSQYARSAYYSPTFAAAARFASRRSNYTAISKARAATRRSPCVPNTPTTGYTAPNRAGKTTHNAGTEIPPIPRVVPHKPPDYTYSIYPERYDTAARPLLSSTLMRRACGPRCSAARWAWVWSSTTSSSAGRASSGSGWARCTPTARTRVAACGCACPPSPPFFSLSIVLLVVAVAVVIPHHTHHPPPAVRVRIYLVFIHIQPFFCAYLPATVALPILVLYPCHPSSILPPRPSSTRSTFSAVCPKPPKPLVSSVSV</sequence>
<proteinExistence type="predicted"/>
<name>A0A0D2KGY2_HYPSF</name>
<dbReference type="Proteomes" id="UP000054270">
    <property type="component" value="Unassembled WGS sequence"/>
</dbReference>
<feature type="compositionally biased region" description="Polar residues" evidence="1">
    <location>
        <begin position="56"/>
        <end position="77"/>
    </location>
</feature>
<keyword evidence="2" id="KW-1133">Transmembrane helix</keyword>
<gene>
    <name evidence="3" type="ORF">HYPSUDRAFT_485596</name>
</gene>
<evidence type="ECO:0000313" key="4">
    <source>
        <dbReference type="Proteomes" id="UP000054270"/>
    </source>
</evidence>
<protein>
    <submittedName>
        <fullName evidence="3">Uncharacterized protein</fullName>
    </submittedName>
</protein>
<evidence type="ECO:0000256" key="2">
    <source>
        <dbReference type="SAM" id="Phobius"/>
    </source>
</evidence>